<evidence type="ECO:0000259" key="1">
    <source>
        <dbReference type="Pfam" id="PF08787"/>
    </source>
</evidence>
<evidence type="ECO:0000313" key="2">
    <source>
        <dbReference type="EMBL" id="MDV5169976.1"/>
    </source>
</evidence>
<dbReference type="EMBL" id="JAWJZI010000004">
    <property type="protein sequence ID" value="MDV5169976.1"/>
    <property type="molecule type" value="Genomic_DNA"/>
</dbReference>
<dbReference type="Proteomes" id="UP001186452">
    <property type="component" value="Unassembled WGS sequence"/>
</dbReference>
<proteinExistence type="predicted"/>
<dbReference type="InterPro" id="IPR014895">
    <property type="entry name" value="Alginate_lyase_2"/>
</dbReference>
<reference evidence="2 3" key="1">
    <citation type="submission" date="2023-10" db="EMBL/GenBank/DDBJ databases">
        <title>Marine bacteria isolated from horseshoe crab.</title>
        <authorList>
            <person name="Cheng T.H."/>
        </authorList>
    </citation>
    <scope>NUCLEOTIDE SEQUENCE [LARGE SCALE GENOMIC DNA]</scope>
    <source>
        <strain evidence="2 3">HSC6</strain>
    </source>
</reference>
<name>A0ABU3ZIN6_9GAMM</name>
<dbReference type="GO" id="GO:0016829">
    <property type="term" value="F:lyase activity"/>
    <property type="evidence" value="ECO:0007669"/>
    <property type="project" value="UniProtKB-KW"/>
</dbReference>
<organism evidence="2 3">
    <name type="scientific">Photobacterium rosenbergii</name>
    <dbReference type="NCBI Taxonomy" id="294936"/>
    <lineage>
        <taxon>Bacteria</taxon>
        <taxon>Pseudomonadati</taxon>
        <taxon>Pseudomonadota</taxon>
        <taxon>Gammaproteobacteria</taxon>
        <taxon>Vibrionales</taxon>
        <taxon>Vibrionaceae</taxon>
        <taxon>Photobacterium</taxon>
    </lineage>
</organism>
<dbReference type="Pfam" id="PF08787">
    <property type="entry name" value="Alginate_lyase2"/>
    <property type="match status" value="2"/>
</dbReference>
<gene>
    <name evidence="2" type="ORF">R2X38_13315</name>
</gene>
<keyword evidence="2" id="KW-0456">Lyase</keyword>
<keyword evidence="3" id="KW-1185">Reference proteome</keyword>
<sequence>MSRGIVARGNNAFFVFKDEKVMRNKLTLASTLLPLVIISGCGSESGGYTPPPNIGEPGSDPSAPNSYVKYQNVLSQSSLQVSDPFGEPGNKETLVKNGQFADFYNDHFYYDQSVENLTFAMSGYSNRSEVRVDENFDTSEVGVQRVLNASILPIGVESSLANSPADKDTITYLQIHNKGTDESGTGYIPHPLLRIVYEQERDGLIGHYWAVLKTNAVDCSDPVKSETDDCKYAYERIDLGKADLDRATDFKLEVREGKLSIDKDNIREVERDITYWSHLLSYFKFGLYNQFENGEAKVQFPSVSMNKSDTDKNWDIDQWKITIPASKDDWYGSGGTSAAELEPAHCHSSKDTLSNDSRLWFSPAGISFFDVSDGRMHFRADMGYGTTTENSNYIRSELRELFNAQALNTCSTSRDNTSWKIHDKATGTTKHTLSSTLNVEGYPDIQGQDPKVIVGQVHGWKIKQALVKVQWEGDNKPVRVILNQDFYKDNQSCSSGTPDYPQCQDWPFSVNMGTYASGEDWQYTISIDEGGIRLITQSEDGSNRVSHYLEWGKLYFDTNNGTVEMSKNWADDDVAYYFKAGIYPQFRPDNAYKGKVFDVSFKDVMISHY</sequence>
<comment type="caution">
    <text evidence="2">The sequence shown here is derived from an EMBL/GenBank/DDBJ whole genome shotgun (WGS) entry which is preliminary data.</text>
</comment>
<protein>
    <submittedName>
        <fullName evidence="2">Polysaccharide lyase family 7 protein</fullName>
    </submittedName>
</protein>
<feature type="domain" description="Alginate lyase 2" evidence="1">
    <location>
        <begin position="314"/>
        <end position="608"/>
    </location>
</feature>
<feature type="domain" description="Alginate lyase 2" evidence="1">
    <location>
        <begin position="77"/>
        <end position="301"/>
    </location>
</feature>
<dbReference type="SUPFAM" id="SSF49899">
    <property type="entry name" value="Concanavalin A-like lectins/glucanases"/>
    <property type="match status" value="2"/>
</dbReference>
<evidence type="ECO:0000313" key="3">
    <source>
        <dbReference type="Proteomes" id="UP001186452"/>
    </source>
</evidence>
<dbReference type="InterPro" id="IPR013320">
    <property type="entry name" value="ConA-like_dom_sf"/>
</dbReference>
<accession>A0ABU3ZIN6</accession>
<dbReference type="Gene3D" id="2.60.120.200">
    <property type="match status" value="2"/>
</dbReference>